<evidence type="ECO:0000313" key="3">
    <source>
        <dbReference type="Proteomes" id="UP001500392"/>
    </source>
</evidence>
<evidence type="ECO:0000256" key="1">
    <source>
        <dbReference type="SAM" id="SignalP"/>
    </source>
</evidence>
<dbReference type="Pfam" id="PF13557">
    <property type="entry name" value="Phenol_MetA_deg"/>
    <property type="match status" value="1"/>
</dbReference>
<feature type="signal peptide" evidence="1">
    <location>
        <begin position="1"/>
        <end position="19"/>
    </location>
</feature>
<organism evidence="2 3">
    <name type="scientific">Zhongshania borealis</name>
    <dbReference type="NCBI Taxonomy" id="889488"/>
    <lineage>
        <taxon>Bacteria</taxon>
        <taxon>Pseudomonadati</taxon>
        <taxon>Pseudomonadota</taxon>
        <taxon>Gammaproteobacteria</taxon>
        <taxon>Cellvibrionales</taxon>
        <taxon>Spongiibacteraceae</taxon>
        <taxon>Zhongshania</taxon>
    </lineage>
</organism>
<sequence>MLDAIMRKFAALLSLLASAHVFSHETTTGELATGAISHAPIGVMGDHLHKTGEWMFSYRYMHMEMDGNLDGNDSVSSAEITGTMMSPGPYMVAPLEMSMEMHMLGAMYAPNDAVTFMAMLPLVNKEMNLITRMGAEFTTKTSGLGDVKVGALLNAFSSADRRHRIHINLGLSLPTGSIDERDDTPAMANAKLPYGMQLGSGSFDLRPGLTYQAYSANYNWGAQALATIRTDNNDNGYRLGNRYEANVWIARSWMSSLSSSLRLSHTSWGNIKGSDPDLNPMMVPTADTNAQGGERSDLAIGVNHLFEQGALKGQRLAVEYSVPVYQELDGPQMEMQKSITLGWQYAI</sequence>
<dbReference type="Proteomes" id="UP001500392">
    <property type="component" value="Unassembled WGS sequence"/>
</dbReference>
<name>A0ABP7X694_9GAMM</name>
<gene>
    <name evidence="2" type="ORF">GCM10022414_35700</name>
</gene>
<keyword evidence="1" id="KW-0732">Signal</keyword>
<dbReference type="InterPro" id="IPR025737">
    <property type="entry name" value="FApF"/>
</dbReference>
<protein>
    <submittedName>
        <fullName evidence="2">Transporter</fullName>
    </submittedName>
</protein>
<keyword evidence="3" id="KW-1185">Reference proteome</keyword>
<reference evidence="3" key="1">
    <citation type="journal article" date="2019" name="Int. J. Syst. Evol. Microbiol.">
        <title>The Global Catalogue of Microorganisms (GCM) 10K type strain sequencing project: providing services to taxonomists for standard genome sequencing and annotation.</title>
        <authorList>
            <consortium name="The Broad Institute Genomics Platform"/>
            <consortium name="The Broad Institute Genome Sequencing Center for Infectious Disease"/>
            <person name="Wu L."/>
            <person name="Ma J."/>
        </authorList>
    </citation>
    <scope>NUCLEOTIDE SEQUENCE [LARGE SCALE GENOMIC DNA]</scope>
    <source>
        <strain evidence="3">JCM 17304</strain>
    </source>
</reference>
<comment type="caution">
    <text evidence="2">The sequence shown here is derived from an EMBL/GenBank/DDBJ whole genome shotgun (WGS) entry which is preliminary data.</text>
</comment>
<feature type="chain" id="PRO_5047005219" evidence="1">
    <location>
        <begin position="20"/>
        <end position="347"/>
    </location>
</feature>
<accession>A0ABP7X694</accession>
<evidence type="ECO:0000313" key="2">
    <source>
        <dbReference type="EMBL" id="GAA4105789.1"/>
    </source>
</evidence>
<proteinExistence type="predicted"/>
<dbReference type="EMBL" id="BAABDM010000012">
    <property type="protein sequence ID" value="GAA4105789.1"/>
    <property type="molecule type" value="Genomic_DNA"/>
</dbReference>